<organism evidence="6 7">
    <name type="scientific">Sphingomonas sanguinis</name>
    <dbReference type="NCBI Taxonomy" id="33051"/>
    <lineage>
        <taxon>Bacteria</taxon>
        <taxon>Pseudomonadati</taxon>
        <taxon>Pseudomonadota</taxon>
        <taxon>Alphaproteobacteria</taxon>
        <taxon>Sphingomonadales</taxon>
        <taxon>Sphingomonadaceae</taxon>
        <taxon>Sphingomonas</taxon>
    </lineage>
</organism>
<gene>
    <name evidence="6" type="ORF">SB4_18690</name>
</gene>
<dbReference type="RefSeq" id="WP_058753732.1">
    <property type="nucleotide sequence ID" value="NZ_LDTE01000201.1"/>
</dbReference>
<comment type="caution">
    <text evidence="6">The sequence shown here is derived from an EMBL/GenBank/DDBJ whole genome shotgun (WGS) entry which is preliminary data.</text>
</comment>
<dbReference type="InterPro" id="IPR029045">
    <property type="entry name" value="ClpP/crotonase-like_dom_sf"/>
</dbReference>
<evidence type="ECO:0000256" key="1">
    <source>
        <dbReference type="ARBA" id="ARBA00008683"/>
    </source>
</evidence>
<comment type="similarity">
    <text evidence="1">Belongs to the peptidase S49 family.</text>
</comment>
<dbReference type="PATRIC" id="fig|33051.4.peg.1457"/>
<dbReference type="Gene3D" id="3.90.226.10">
    <property type="entry name" value="2-enoyl-CoA Hydratase, Chain A, domain 1"/>
    <property type="match status" value="1"/>
</dbReference>
<dbReference type="CDD" id="cd07022">
    <property type="entry name" value="S49_Sppa_36K_type"/>
    <property type="match status" value="1"/>
</dbReference>
<name>A0A147IIY1_9SPHN</name>
<keyword evidence="4" id="KW-0720">Serine protease</keyword>
<dbReference type="OrthoDB" id="266140at2"/>
<evidence type="ECO:0000313" key="7">
    <source>
        <dbReference type="Proteomes" id="UP000074072"/>
    </source>
</evidence>
<dbReference type="PANTHER" id="PTHR33209:SF1">
    <property type="entry name" value="PEPTIDASE S49 DOMAIN-CONTAINING PROTEIN"/>
    <property type="match status" value="1"/>
</dbReference>
<keyword evidence="3" id="KW-0378">Hydrolase</keyword>
<evidence type="ECO:0000256" key="2">
    <source>
        <dbReference type="ARBA" id="ARBA00022670"/>
    </source>
</evidence>
<evidence type="ECO:0000256" key="4">
    <source>
        <dbReference type="ARBA" id="ARBA00022825"/>
    </source>
</evidence>
<evidence type="ECO:0000256" key="3">
    <source>
        <dbReference type="ARBA" id="ARBA00022801"/>
    </source>
</evidence>
<dbReference type="EMBL" id="LDTE01000201">
    <property type="protein sequence ID" value="KTT92349.1"/>
    <property type="molecule type" value="Genomic_DNA"/>
</dbReference>
<protein>
    <submittedName>
        <fullName evidence="6">Peptidase S49</fullName>
    </submittedName>
</protein>
<dbReference type="SUPFAM" id="SSF52096">
    <property type="entry name" value="ClpP/crotonase"/>
    <property type="match status" value="1"/>
</dbReference>
<accession>A0A147IIY1</accession>
<dbReference type="AlphaFoldDB" id="A0A147IIY1"/>
<dbReference type="GO" id="GO:0008236">
    <property type="term" value="F:serine-type peptidase activity"/>
    <property type="evidence" value="ECO:0007669"/>
    <property type="project" value="UniProtKB-KW"/>
</dbReference>
<dbReference type="Pfam" id="PF01343">
    <property type="entry name" value="Peptidase_S49"/>
    <property type="match status" value="1"/>
</dbReference>
<sequence>MDMTVASALWAMHPDFLAAQLRSSTIDAMLPDSVRGFASLMGGQPQQAKQVDPIRDGATMILPITGTLAPRGLNGSTYYDVIADRVREAGADAKVGAIVLAIRSPGGYVWGCAETGDAIYEVRQSKPVIAVADPYCFSAAYWLGTQGSGFYCTTSGEVGSVGVRSGHTDVSGFEDKIGMKTTLIASHDDKIAGHPYAPLDDAARAEIQASVDESNAAFAA</sequence>
<dbReference type="GO" id="GO:0006508">
    <property type="term" value="P:proteolysis"/>
    <property type="evidence" value="ECO:0007669"/>
    <property type="project" value="UniProtKB-KW"/>
</dbReference>
<reference evidence="6 7" key="1">
    <citation type="journal article" date="2016" name="Front. Microbiol.">
        <title>Genomic Resource of Rice Seed Associated Bacteria.</title>
        <authorList>
            <person name="Midha S."/>
            <person name="Bansal K."/>
            <person name="Sharma S."/>
            <person name="Kumar N."/>
            <person name="Patil P.P."/>
            <person name="Chaudhry V."/>
            <person name="Patil P.B."/>
        </authorList>
    </citation>
    <scope>NUCLEOTIDE SEQUENCE [LARGE SCALE GENOMIC DNA]</scope>
    <source>
        <strain evidence="6 7">SB4</strain>
    </source>
</reference>
<evidence type="ECO:0000313" key="6">
    <source>
        <dbReference type="EMBL" id="KTT92349.1"/>
    </source>
</evidence>
<dbReference type="Proteomes" id="UP000074072">
    <property type="component" value="Unassembled WGS sequence"/>
</dbReference>
<feature type="non-terminal residue" evidence="6">
    <location>
        <position position="220"/>
    </location>
</feature>
<proteinExistence type="inferred from homology"/>
<dbReference type="InterPro" id="IPR002142">
    <property type="entry name" value="Peptidase_S49"/>
</dbReference>
<keyword evidence="2" id="KW-0645">Protease</keyword>
<feature type="domain" description="Peptidase S49" evidence="5">
    <location>
        <begin position="123"/>
        <end position="219"/>
    </location>
</feature>
<dbReference type="InterPro" id="IPR033855">
    <property type="entry name" value="Protein_C"/>
</dbReference>
<dbReference type="PANTHER" id="PTHR33209">
    <property type="entry name" value="PROTEASE 4"/>
    <property type="match status" value="1"/>
</dbReference>
<evidence type="ECO:0000259" key="5">
    <source>
        <dbReference type="Pfam" id="PF01343"/>
    </source>
</evidence>